<dbReference type="PROSITE" id="PS50144">
    <property type="entry name" value="MATH"/>
    <property type="match status" value="1"/>
</dbReference>
<evidence type="ECO:0000259" key="1">
    <source>
        <dbReference type="PROSITE" id="PS50144"/>
    </source>
</evidence>
<dbReference type="SUPFAM" id="SSF49599">
    <property type="entry name" value="TRAF domain-like"/>
    <property type="match status" value="1"/>
</dbReference>
<name>A0AAV4R0D8_9ARAC</name>
<dbReference type="Gene3D" id="2.60.210.10">
    <property type="entry name" value="Apoptosis, Tumor Necrosis Factor Receptor Associated Protein 2, Chain A"/>
    <property type="match status" value="1"/>
</dbReference>
<organism evidence="2 3">
    <name type="scientific">Caerostris darwini</name>
    <dbReference type="NCBI Taxonomy" id="1538125"/>
    <lineage>
        <taxon>Eukaryota</taxon>
        <taxon>Metazoa</taxon>
        <taxon>Ecdysozoa</taxon>
        <taxon>Arthropoda</taxon>
        <taxon>Chelicerata</taxon>
        <taxon>Arachnida</taxon>
        <taxon>Araneae</taxon>
        <taxon>Araneomorphae</taxon>
        <taxon>Entelegynae</taxon>
        <taxon>Araneoidea</taxon>
        <taxon>Araneidae</taxon>
        <taxon>Caerostris</taxon>
    </lineage>
</organism>
<sequence length="259" mass="30223">MRQTIESPEFYAENVRRTKWILKISQDDAQLSYFTVVIKRAEEDYGPASVKLNLKFCVLSNKGLPLKREWVGNTEFSKGTAKGFEKLLERAELFGERKEFLPQDTLTVHCQIWEVDAPSIETECVFARSEIEVDRKFFLGSVSDFSQLNPGDSSEVQLQMLSSEDETSLFVPHQAYLCVMERTFDDCEEKLELRIFFDDEVGEFFSCKIGFFDVEERKLDYGKFDFRYEEYGPRILQCELFPTKWDLMAKKACICLETP</sequence>
<proteinExistence type="predicted"/>
<accession>A0AAV4R0D8</accession>
<feature type="domain" description="MATH" evidence="1">
    <location>
        <begin position="1"/>
        <end position="112"/>
    </location>
</feature>
<dbReference type="AlphaFoldDB" id="A0AAV4R0D8"/>
<reference evidence="2 3" key="1">
    <citation type="submission" date="2021-06" db="EMBL/GenBank/DDBJ databases">
        <title>Caerostris darwini draft genome.</title>
        <authorList>
            <person name="Kono N."/>
            <person name="Arakawa K."/>
        </authorList>
    </citation>
    <scope>NUCLEOTIDE SEQUENCE [LARGE SCALE GENOMIC DNA]</scope>
</reference>
<comment type="caution">
    <text evidence="2">The sequence shown here is derived from an EMBL/GenBank/DDBJ whole genome shotgun (WGS) entry which is preliminary data.</text>
</comment>
<evidence type="ECO:0000313" key="2">
    <source>
        <dbReference type="EMBL" id="GIY14962.1"/>
    </source>
</evidence>
<gene>
    <name evidence="2" type="primary">Gm9125_6</name>
    <name evidence="2" type="ORF">CDAR_114531</name>
</gene>
<protein>
    <submittedName>
        <fullName evidence="2">TD and POZ domain-containing protein 1-like</fullName>
    </submittedName>
</protein>
<dbReference type="Pfam" id="PF22486">
    <property type="entry name" value="MATH_2"/>
    <property type="match status" value="1"/>
</dbReference>
<evidence type="ECO:0000313" key="3">
    <source>
        <dbReference type="Proteomes" id="UP001054837"/>
    </source>
</evidence>
<dbReference type="InterPro" id="IPR002083">
    <property type="entry name" value="MATH/TRAF_dom"/>
</dbReference>
<dbReference type="Proteomes" id="UP001054837">
    <property type="component" value="Unassembled WGS sequence"/>
</dbReference>
<keyword evidence="3" id="KW-1185">Reference proteome</keyword>
<dbReference type="EMBL" id="BPLQ01005449">
    <property type="protein sequence ID" value="GIY14962.1"/>
    <property type="molecule type" value="Genomic_DNA"/>
</dbReference>
<dbReference type="InterPro" id="IPR008974">
    <property type="entry name" value="TRAF-like"/>
</dbReference>